<feature type="compositionally biased region" description="Basic and acidic residues" evidence="2">
    <location>
        <begin position="283"/>
        <end position="297"/>
    </location>
</feature>
<dbReference type="InterPro" id="IPR040256">
    <property type="entry name" value="At4g02000-like"/>
</dbReference>
<feature type="compositionally biased region" description="Polar residues" evidence="2">
    <location>
        <begin position="268"/>
        <end position="282"/>
    </location>
</feature>
<comment type="caution">
    <text evidence="4">The sequence shown here is derived from an EMBL/GenBank/DDBJ whole genome shotgun (WGS) entry which is preliminary data.</text>
</comment>
<protein>
    <recommendedName>
        <fullName evidence="3">CCHC-type domain-containing protein</fullName>
    </recommendedName>
</protein>
<dbReference type="PANTHER" id="PTHR31286">
    <property type="entry name" value="GLYCINE-RICH CELL WALL STRUCTURAL PROTEIN 1.8-LIKE"/>
    <property type="match status" value="1"/>
</dbReference>
<sequence>MAEELAEVFGKFKLSTKEHRGLKLDNEADLSMNMCKNSIIGKVIGDKVVNFVGVKNFTNLRRGFPKNMEVIELGVNIFQFTFGNRKDMDRILNSEAWIIDNQLLVVKEWFPGIEENKECFNKVGFWVQVWNLPLHWLNTRVGMKIGEVLGKAKEATIPSFGENEGRHLKFFCDRYIPTINERFGGEMEGVSKWIEFKYERCPNFCFKCGIIGHNEKDCFQVTKGMTIRISPQFGNWLKASSIKSSVKKTDHIEEPRKLEKDKGREIQGNPSTQDYSSSIQRNENPKKVEDYGESGEK</sequence>
<dbReference type="Pfam" id="PF14111">
    <property type="entry name" value="DUF4283"/>
    <property type="match status" value="1"/>
</dbReference>
<organism evidence="4 5">
    <name type="scientific">Cinchona calisaya</name>
    <dbReference type="NCBI Taxonomy" id="153742"/>
    <lineage>
        <taxon>Eukaryota</taxon>
        <taxon>Viridiplantae</taxon>
        <taxon>Streptophyta</taxon>
        <taxon>Embryophyta</taxon>
        <taxon>Tracheophyta</taxon>
        <taxon>Spermatophyta</taxon>
        <taxon>Magnoliopsida</taxon>
        <taxon>eudicotyledons</taxon>
        <taxon>Gunneridae</taxon>
        <taxon>Pentapetalae</taxon>
        <taxon>asterids</taxon>
        <taxon>lamiids</taxon>
        <taxon>Gentianales</taxon>
        <taxon>Rubiaceae</taxon>
        <taxon>Cinchonoideae</taxon>
        <taxon>Cinchoneae</taxon>
        <taxon>Cinchona</taxon>
    </lineage>
</organism>
<dbReference type="InterPro" id="IPR025558">
    <property type="entry name" value="DUF4283"/>
</dbReference>
<keyword evidence="1" id="KW-0863">Zinc-finger</keyword>
<evidence type="ECO:0000313" key="4">
    <source>
        <dbReference type="EMBL" id="KAL3536911.1"/>
    </source>
</evidence>
<reference evidence="4 5" key="1">
    <citation type="submission" date="2024-11" db="EMBL/GenBank/DDBJ databases">
        <title>A near-complete genome assembly of Cinchona calisaya.</title>
        <authorList>
            <person name="Lian D.C."/>
            <person name="Zhao X.W."/>
            <person name="Wei L."/>
        </authorList>
    </citation>
    <scope>NUCLEOTIDE SEQUENCE [LARGE SCALE GENOMIC DNA]</scope>
    <source>
        <tissue evidence="4">Nenye</tissue>
    </source>
</reference>
<dbReference type="GO" id="GO:0008270">
    <property type="term" value="F:zinc ion binding"/>
    <property type="evidence" value="ECO:0007669"/>
    <property type="project" value="UniProtKB-KW"/>
</dbReference>
<evidence type="ECO:0000313" key="5">
    <source>
        <dbReference type="Proteomes" id="UP001630127"/>
    </source>
</evidence>
<evidence type="ECO:0000256" key="2">
    <source>
        <dbReference type="SAM" id="MobiDB-lite"/>
    </source>
</evidence>
<feature type="compositionally biased region" description="Basic and acidic residues" evidence="2">
    <location>
        <begin position="247"/>
        <end position="265"/>
    </location>
</feature>
<feature type="domain" description="CCHC-type" evidence="3">
    <location>
        <begin position="205"/>
        <end position="218"/>
    </location>
</feature>
<dbReference type="EMBL" id="JBJUIK010000001">
    <property type="protein sequence ID" value="KAL3536911.1"/>
    <property type="molecule type" value="Genomic_DNA"/>
</dbReference>
<gene>
    <name evidence="4" type="ORF">ACH5RR_000277</name>
</gene>
<dbReference type="PROSITE" id="PS50158">
    <property type="entry name" value="ZF_CCHC"/>
    <property type="match status" value="1"/>
</dbReference>
<evidence type="ECO:0000256" key="1">
    <source>
        <dbReference type="PROSITE-ProRule" id="PRU00047"/>
    </source>
</evidence>
<name>A0ABD3B0E5_9GENT</name>
<dbReference type="InterPro" id="IPR001878">
    <property type="entry name" value="Znf_CCHC"/>
</dbReference>
<accession>A0ABD3B0E5</accession>
<dbReference type="Pfam" id="PF14392">
    <property type="entry name" value="zf-CCHC_4"/>
    <property type="match status" value="1"/>
</dbReference>
<keyword evidence="1" id="KW-0479">Metal-binding</keyword>
<dbReference type="AlphaFoldDB" id="A0ABD3B0E5"/>
<evidence type="ECO:0000259" key="3">
    <source>
        <dbReference type="PROSITE" id="PS50158"/>
    </source>
</evidence>
<feature type="region of interest" description="Disordered" evidence="2">
    <location>
        <begin position="247"/>
        <end position="297"/>
    </location>
</feature>
<keyword evidence="5" id="KW-1185">Reference proteome</keyword>
<dbReference type="InterPro" id="IPR025836">
    <property type="entry name" value="Zn_knuckle_CX2CX4HX4C"/>
</dbReference>
<dbReference type="Proteomes" id="UP001630127">
    <property type="component" value="Unassembled WGS sequence"/>
</dbReference>
<dbReference type="PANTHER" id="PTHR31286:SF178">
    <property type="entry name" value="DUF4283 DOMAIN-CONTAINING PROTEIN"/>
    <property type="match status" value="1"/>
</dbReference>
<keyword evidence="1" id="KW-0862">Zinc</keyword>
<proteinExistence type="predicted"/>